<feature type="compositionally biased region" description="Basic and acidic residues" evidence="14">
    <location>
        <begin position="245"/>
        <end position="262"/>
    </location>
</feature>
<comment type="similarity">
    <text evidence="1">Belongs to the CEF1 family.</text>
</comment>
<dbReference type="Pfam" id="PF11831">
    <property type="entry name" value="Myb_Cef"/>
    <property type="match status" value="1"/>
</dbReference>
<evidence type="ECO:0000256" key="10">
    <source>
        <dbReference type="ARBA" id="ARBA00023242"/>
    </source>
</evidence>
<reference evidence="17" key="3">
    <citation type="submission" date="2025-09" db="UniProtKB">
        <authorList>
            <consortium name="Ensembl"/>
        </authorList>
    </citation>
    <scope>IDENTIFICATION</scope>
</reference>
<dbReference type="FunFam" id="1.10.10.60:FF:000021">
    <property type="entry name" value="CDC5 cell division cycle 5-like"/>
    <property type="match status" value="1"/>
</dbReference>
<feature type="compositionally biased region" description="Basic and acidic residues" evidence="14">
    <location>
        <begin position="118"/>
        <end position="127"/>
    </location>
</feature>
<feature type="domain" description="HTH myb-type" evidence="16">
    <location>
        <begin position="1"/>
        <end position="58"/>
    </location>
</feature>
<keyword evidence="8" id="KW-0508">mRNA splicing</keyword>
<evidence type="ECO:0000256" key="14">
    <source>
        <dbReference type="SAM" id="MobiDB-lite"/>
    </source>
</evidence>
<dbReference type="Ensembl" id="ENSSORT00005057942.1">
    <property type="protein sequence ID" value="ENSSORP00005056642.1"/>
    <property type="gene ID" value="ENSSORG00005025186.1"/>
</dbReference>
<keyword evidence="11" id="KW-0131">Cell cycle</keyword>
<keyword evidence="9" id="KW-0234">DNA repair</keyword>
<reference evidence="17" key="1">
    <citation type="submission" date="2019-06" db="EMBL/GenBank/DDBJ databases">
        <authorList>
            <consortium name="Wellcome Sanger Institute Data Sharing"/>
        </authorList>
    </citation>
    <scope>NUCLEOTIDE SEQUENCE [LARGE SCALE GENOMIC DNA]</scope>
</reference>
<evidence type="ECO:0000256" key="11">
    <source>
        <dbReference type="ARBA" id="ARBA00023306"/>
    </source>
</evidence>
<evidence type="ECO:0000256" key="6">
    <source>
        <dbReference type="ARBA" id="ARBA00023054"/>
    </source>
</evidence>
<dbReference type="GO" id="GO:0000977">
    <property type="term" value="F:RNA polymerase II transcription regulatory region sequence-specific DNA binding"/>
    <property type="evidence" value="ECO:0007669"/>
    <property type="project" value="TreeGrafter"/>
</dbReference>
<organism evidence="17 18">
    <name type="scientific">Sphaeramia orbicularis</name>
    <name type="common">orbiculate cardinalfish</name>
    <dbReference type="NCBI Taxonomy" id="375764"/>
    <lineage>
        <taxon>Eukaryota</taxon>
        <taxon>Metazoa</taxon>
        <taxon>Chordata</taxon>
        <taxon>Craniata</taxon>
        <taxon>Vertebrata</taxon>
        <taxon>Euteleostomi</taxon>
        <taxon>Actinopterygii</taxon>
        <taxon>Neopterygii</taxon>
        <taxon>Teleostei</taxon>
        <taxon>Neoteleostei</taxon>
        <taxon>Acanthomorphata</taxon>
        <taxon>Gobiaria</taxon>
        <taxon>Kurtiformes</taxon>
        <taxon>Apogonoidei</taxon>
        <taxon>Apogonidae</taxon>
        <taxon>Apogoninae</taxon>
        <taxon>Sphaeramia</taxon>
    </lineage>
</organism>
<dbReference type="CDD" id="cd00167">
    <property type="entry name" value="SANT"/>
    <property type="match status" value="1"/>
</dbReference>
<evidence type="ECO:0000259" key="16">
    <source>
        <dbReference type="PROSITE" id="PS51294"/>
    </source>
</evidence>
<evidence type="ECO:0000256" key="3">
    <source>
        <dbReference type="ARBA" id="ARBA00022728"/>
    </source>
</evidence>
<feature type="domain" description="HTH myb-type" evidence="16">
    <location>
        <begin position="59"/>
        <end position="108"/>
    </location>
</feature>
<feature type="compositionally biased region" description="Basic and acidic residues" evidence="14">
    <location>
        <begin position="520"/>
        <end position="532"/>
    </location>
</feature>
<evidence type="ECO:0000313" key="17">
    <source>
        <dbReference type="Ensembl" id="ENSSORP00005056642.1"/>
    </source>
</evidence>
<feature type="domain" description="Myb-like" evidence="15">
    <location>
        <begin position="3"/>
        <end position="54"/>
    </location>
</feature>
<feature type="region of interest" description="Disordered" evidence="14">
    <location>
        <begin position="110"/>
        <end position="143"/>
    </location>
</feature>
<keyword evidence="6" id="KW-0175">Coiled coil</keyword>
<keyword evidence="4" id="KW-0677">Repeat</keyword>
<feature type="region of interest" description="Disordered" evidence="14">
    <location>
        <begin position="236"/>
        <end position="275"/>
    </location>
</feature>
<dbReference type="Proteomes" id="UP000472271">
    <property type="component" value="Chromosome 15"/>
</dbReference>
<protein>
    <recommendedName>
        <fullName evidence="13">Cell division cycle 5-like protein</fullName>
    </recommendedName>
</protein>
<dbReference type="GO" id="GO:0000398">
    <property type="term" value="P:mRNA splicing, via spliceosome"/>
    <property type="evidence" value="ECO:0007669"/>
    <property type="project" value="InterPro"/>
</dbReference>
<proteinExistence type="inferred from homology"/>
<evidence type="ECO:0000256" key="2">
    <source>
        <dbReference type="ARBA" id="ARBA00022664"/>
    </source>
</evidence>
<dbReference type="Gene3D" id="1.10.10.60">
    <property type="entry name" value="Homeodomain-like"/>
    <property type="match status" value="2"/>
</dbReference>
<evidence type="ECO:0000256" key="8">
    <source>
        <dbReference type="ARBA" id="ARBA00023187"/>
    </source>
</evidence>
<dbReference type="CDD" id="cd11659">
    <property type="entry name" value="SANT_CDC5_II"/>
    <property type="match status" value="1"/>
</dbReference>
<dbReference type="InterPro" id="IPR009057">
    <property type="entry name" value="Homeodomain-like_sf"/>
</dbReference>
<dbReference type="PROSITE" id="PS51294">
    <property type="entry name" value="HTH_MYB"/>
    <property type="match status" value="2"/>
</dbReference>
<keyword evidence="18" id="KW-1185">Reference proteome</keyword>
<dbReference type="AlphaFoldDB" id="A0A673CVI0"/>
<feature type="domain" description="Myb-like" evidence="15">
    <location>
        <begin position="55"/>
        <end position="104"/>
    </location>
</feature>
<dbReference type="SUPFAM" id="SSF46689">
    <property type="entry name" value="Homeodomain-like"/>
    <property type="match status" value="1"/>
</dbReference>
<evidence type="ECO:0000256" key="4">
    <source>
        <dbReference type="ARBA" id="ARBA00022737"/>
    </source>
</evidence>
<dbReference type="GO" id="GO:0016607">
    <property type="term" value="C:nuclear speck"/>
    <property type="evidence" value="ECO:0007669"/>
    <property type="project" value="UniProtKB-ARBA"/>
</dbReference>
<evidence type="ECO:0000259" key="15">
    <source>
        <dbReference type="PROSITE" id="PS50090"/>
    </source>
</evidence>
<dbReference type="FunFam" id="1.10.10.60:FF:000091">
    <property type="entry name" value="CDC5 cell division cycle 5-like"/>
    <property type="match status" value="1"/>
</dbReference>
<dbReference type="PROSITE" id="PS50090">
    <property type="entry name" value="MYB_LIKE"/>
    <property type="match status" value="2"/>
</dbReference>
<dbReference type="InterPro" id="IPR021786">
    <property type="entry name" value="Cdc5p/Cef1_C"/>
</dbReference>
<evidence type="ECO:0000256" key="1">
    <source>
        <dbReference type="ARBA" id="ARBA00010506"/>
    </source>
</evidence>
<dbReference type="InterPro" id="IPR047240">
    <property type="entry name" value="SANT_CDC5L_II"/>
</dbReference>
<reference evidence="17" key="2">
    <citation type="submission" date="2025-08" db="UniProtKB">
        <authorList>
            <consortium name="Ensembl"/>
        </authorList>
    </citation>
    <scope>IDENTIFICATION</scope>
</reference>
<dbReference type="PANTHER" id="PTHR45885:SF1">
    <property type="entry name" value="CELL DIVISION CYCLE 5-LIKE PROTEIN"/>
    <property type="match status" value="1"/>
</dbReference>
<keyword evidence="3" id="KW-0747">Spliceosome</keyword>
<dbReference type="GO" id="GO:0006281">
    <property type="term" value="P:DNA repair"/>
    <property type="evidence" value="ECO:0007669"/>
    <property type="project" value="UniProtKB-KW"/>
</dbReference>
<dbReference type="InterPro" id="IPR017930">
    <property type="entry name" value="Myb_dom"/>
</dbReference>
<feature type="region of interest" description="Disordered" evidence="14">
    <location>
        <begin position="518"/>
        <end position="548"/>
    </location>
</feature>
<dbReference type="SMART" id="SM00717">
    <property type="entry name" value="SANT"/>
    <property type="match status" value="2"/>
</dbReference>
<evidence type="ECO:0000256" key="9">
    <source>
        <dbReference type="ARBA" id="ARBA00023204"/>
    </source>
</evidence>
<dbReference type="GO" id="GO:0000974">
    <property type="term" value="C:Prp19 complex"/>
    <property type="evidence" value="ECO:0007669"/>
    <property type="project" value="InterPro"/>
</dbReference>
<dbReference type="InterPro" id="IPR047242">
    <property type="entry name" value="CDC5L/Cef1"/>
</dbReference>
<dbReference type="GO" id="GO:0019904">
    <property type="term" value="F:protein domain specific binding"/>
    <property type="evidence" value="ECO:0007669"/>
    <property type="project" value="UniProtKB-ARBA"/>
</dbReference>
<evidence type="ECO:0000256" key="13">
    <source>
        <dbReference type="ARBA" id="ARBA00074456"/>
    </source>
</evidence>
<dbReference type="GO" id="GO:0005681">
    <property type="term" value="C:spliceosomal complex"/>
    <property type="evidence" value="ECO:0007669"/>
    <property type="project" value="UniProtKB-KW"/>
</dbReference>
<keyword evidence="5" id="KW-0227">DNA damage</keyword>
<keyword evidence="10" id="KW-0539">Nucleus</keyword>
<name>A0A673CVI0_9TELE</name>
<accession>A0A673CVI0</accession>
<gene>
    <name evidence="17" type="primary">cdc5l</name>
</gene>
<dbReference type="Pfam" id="PF13921">
    <property type="entry name" value="Myb_DNA-bind_6"/>
    <property type="match status" value="1"/>
</dbReference>
<comment type="function">
    <text evidence="12">DNA-binding protein involved in cell cycle control. May act as a transcription activator. Plays a role in pre-mRNA splicing as core component of precatalytic, catalytic and postcatalytic spliceosomal complexes. Component of the PRP19-CDC5L complex that forms an integral part of the spliceosome and is required for activating pre-mRNA splicing. The PRP19-CDC5L complex may also play a role in the response to DNA damage (DDR). As a component of the minor spliceosome, involved in the splicing of U12-type introns in pre-mRNAs.</text>
</comment>
<feature type="region of interest" description="Disordered" evidence="14">
    <location>
        <begin position="586"/>
        <end position="608"/>
    </location>
</feature>
<dbReference type="InterPro" id="IPR001005">
    <property type="entry name" value="SANT/Myb"/>
</dbReference>
<keyword evidence="2" id="KW-0507">mRNA processing</keyword>
<evidence type="ECO:0000313" key="18">
    <source>
        <dbReference type="Proteomes" id="UP000472271"/>
    </source>
</evidence>
<dbReference type="GO" id="GO:0000981">
    <property type="term" value="F:DNA-binding transcription factor activity, RNA polymerase II-specific"/>
    <property type="evidence" value="ECO:0007669"/>
    <property type="project" value="TreeGrafter"/>
</dbReference>
<evidence type="ECO:0000256" key="12">
    <source>
        <dbReference type="ARBA" id="ARBA00057681"/>
    </source>
</evidence>
<keyword evidence="7" id="KW-0238">DNA-binding</keyword>
<evidence type="ECO:0000256" key="7">
    <source>
        <dbReference type="ARBA" id="ARBA00023125"/>
    </source>
</evidence>
<sequence length="799" mass="90890">MPRIMIKGGVWRNTEDEILKAAVMKYGKNQWSRIASLLHRKSAKQCKARWYEWLDPSIKKTEWSREEEEKLLHLAKLMPTQWRTIAPIIGRTAAQCLEHYEYLLDKAAQRDNEEEVGDDPRKLKPGEIDPNPETKPARPDPVDMDEDELEMLSEARARLANTQGKKAKRKAREKQLEEARRLAALQKRRELRAAGIDVQKKRKKKRGVDYNAEIPFEKKPAPGFYDTSMENYDALEPNFKRLRQQHLDGELRNEREERDRKKDKQKIKKKKESDLPSAILQTSGVAEFTKKRSKLVLPAPQISDAELEEVVKLGVASEVARQAAEESESGNSASSTLLSEYSVTNTMATGLRTPRTPAAQDRILQEAQNLMALTNIDTPLKGGLNTPLHESDFSGVTPQRQQIQTPNTVLSTPFRYPFSYLPGGGMTPRGAITPVLTPGRTPLRDKLNINSEEQLSDPAYAKHLQRESLQQLRQGLMSLPVPKNDFEIVLPENAEKELEETETETGFIEDSADIQARKQAQREAEREKELKLRHTSVQRSLPRPTEVNESVLRPASMEPLSDLQLAEELIKQEMITMLHHDCLHHPSSNAASQLQRGKTRGPASTSNNASHIAYLETHPYKPVGPEDMEQAKAILAAEMEVVKAGMGHGELSMEAYSQVWEECYGQVLYLPAQNRYTRANLASKKDRIESLEKKLEVNRGHMTAEARRAAKLEKKLKILLGGFQSRALGLLKQHNELWEQVEQAATELQTFNQLKKQEDTAIPRRLEVTLLRHTHAQRILVICFRSHYFLLSKSTFLSL</sequence>
<dbReference type="PANTHER" id="PTHR45885">
    <property type="entry name" value="CELL DIVISION CYCLE 5-LIKE PROTEIN"/>
    <property type="match status" value="1"/>
</dbReference>
<evidence type="ECO:0000256" key="5">
    <source>
        <dbReference type="ARBA" id="ARBA00022763"/>
    </source>
</evidence>